<dbReference type="SMART" id="SM00267">
    <property type="entry name" value="GGDEF"/>
    <property type="match status" value="1"/>
</dbReference>
<dbReference type="PANTHER" id="PTHR44757">
    <property type="entry name" value="DIGUANYLATE CYCLASE DGCP"/>
    <property type="match status" value="1"/>
</dbReference>
<evidence type="ECO:0000256" key="1">
    <source>
        <dbReference type="SAM" id="MobiDB-lite"/>
    </source>
</evidence>
<dbReference type="InterPro" id="IPR052155">
    <property type="entry name" value="Biofilm_reg_signaling"/>
</dbReference>
<evidence type="ECO:0000259" key="2">
    <source>
        <dbReference type="PROSITE" id="PS50887"/>
    </source>
</evidence>
<dbReference type="Proteomes" id="UP001151002">
    <property type="component" value="Unassembled WGS sequence"/>
</dbReference>
<dbReference type="NCBIfam" id="TIGR00254">
    <property type="entry name" value="GGDEF"/>
    <property type="match status" value="1"/>
</dbReference>
<dbReference type="RefSeq" id="WP_267568571.1">
    <property type="nucleotide sequence ID" value="NZ_JAPNTZ010000018.1"/>
</dbReference>
<gene>
    <name evidence="3" type="ORF">OWR29_38990</name>
</gene>
<dbReference type="Pfam" id="PF00990">
    <property type="entry name" value="GGDEF"/>
    <property type="match status" value="1"/>
</dbReference>
<protein>
    <submittedName>
        <fullName evidence="3">GGDEF domain-containing protein</fullName>
    </submittedName>
</protein>
<proteinExistence type="predicted"/>
<dbReference type="InterPro" id="IPR000160">
    <property type="entry name" value="GGDEF_dom"/>
</dbReference>
<evidence type="ECO:0000313" key="4">
    <source>
        <dbReference type="Proteomes" id="UP001151002"/>
    </source>
</evidence>
<dbReference type="EMBL" id="JAPNTZ010000018">
    <property type="protein sequence ID" value="MCY1144017.1"/>
    <property type="molecule type" value="Genomic_DNA"/>
</dbReference>
<dbReference type="CDD" id="cd01949">
    <property type="entry name" value="GGDEF"/>
    <property type="match status" value="1"/>
</dbReference>
<organism evidence="3 4">
    <name type="scientific">Paractinoplanes pyxinae</name>
    <dbReference type="NCBI Taxonomy" id="2997416"/>
    <lineage>
        <taxon>Bacteria</taxon>
        <taxon>Bacillati</taxon>
        <taxon>Actinomycetota</taxon>
        <taxon>Actinomycetes</taxon>
        <taxon>Micromonosporales</taxon>
        <taxon>Micromonosporaceae</taxon>
        <taxon>Paractinoplanes</taxon>
    </lineage>
</organism>
<dbReference type="PROSITE" id="PS50887">
    <property type="entry name" value="GGDEF"/>
    <property type="match status" value="1"/>
</dbReference>
<dbReference type="InterPro" id="IPR043128">
    <property type="entry name" value="Rev_trsase/Diguanyl_cyclase"/>
</dbReference>
<name>A0ABT4BC04_9ACTN</name>
<dbReference type="InterPro" id="IPR029787">
    <property type="entry name" value="Nucleotide_cyclase"/>
</dbReference>
<comment type="caution">
    <text evidence="3">The sequence shown here is derived from an EMBL/GenBank/DDBJ whole genome shotgun (WGS) entry which is preliminary data.</text>
</comment>
<dbReference type="PANTHER" id="PTHR44757:SF2">
    <property type="entry name" value="BIOFILM ARCHITECTURE MAINTENANCE PROTEIN MBAA"/>
    <property type="match status" value="1"/>
</dbReference>
<feature type="domain" description="GGDEF" evidence="2">
    <location>
        <begin position="95"/>
        <end position="220"/>
    </location>
</feature>
<keyword evidence="4" id="KW-1185">Reference proteome</keyword>
<dbReference type="SUPFAM" id="SSF55073">
    <property type="entry name" value="Nucleotide cyclase"/>
    <property type="match status" value="1"/>
</dbReference>
<evidence type="ECO:0000313" key="3">
    <source>
        <dbReference type="EMBL" id="MCY1144017.1"/>
    </source>
</evidence>
<accession>A0ABT4BC04</accession>
<feature type="region of interest" description="Disordered" evidence="1">
    <location>
        <begin position="219"/>
        <end position="239"/>
    </location>
</feature>
<reference evidence="3" key="1">
    <citation type="submission" date="2022-11" db="EMBL/GenBank/DDBJ databases">
        <authorList>
            <person name="Somphong A."/>
            <person name="Phongsopitanun W."/>
        </authorList>
    </citation>
    <scope>NUCLEOTIDE SEQUENCE</scope>
    <source>
        <strain evidence="3">Pm04-4</strain>
    </source>
</reference>
<sequence length="327" mass="33349">MSPPFSSPTARRSVPIAAIAAVIAMVASFLAAGHPATRLSCAAAGGALAGYALAARHYLARARAEIAAAQRDPLTGLPTRAVAERLLADATAKATPVAVALADVDGLHAVNANFGHAAGDQYLVAVAQRLHRAAPDGGTLVRQGGDEFALIAPHMAADALATALGAALAGPAVIAGYHLQPRASIGVAAGVDARRTLARADAAMYSAKRAGGNAILTYDRDRDSEPAADGTRPALRRRDLIPDRTGAAGWAPPDDELMTLLISVDELRLLHDAVHRSNAANAAGPPAAGNDRVAPATAARALLAARLDHLLQAPRRTGPAHECPGSY</sequence>
<dbReference type="Gene3D" id="3.30.70.270">
    <property type="match status" value="1"/>
</dbReference>